<evidence type="ECO:0000256" key="2">
    <source>
        <dbReference type="ARBA" id="ARBA00022525"/>
    </source>
</evidence>
<dbReference type="SUPFAM" id="SSF53300">
    <property type="entry name" value="vWA-like"/>
    <property type="match status" value="1"/>
</dbReference>
<accession>A0A8C5M9B3</accession>
<name>A0A8C5M9B3_9ANUR</name>
<keyword evidence="4" id="KW-0732">Signal</keyword>
<organism evidence="9 10">
    <name type="scientific">Leptobrachium leishanense</name>
    <name type="common">Leishan spiny toad</name>
    <dbReference type="NCBI Taxonomy" id="445787"/>
    <lineage>
        <taxon>Eukaryota</taxon>
        <taxon>Metazoa</taxon>
        <taxon>Chordata</taxon>
        <taxon>Craniata</taxon>
        <taxon>Vertebrata</taxon>
        <taxon>Euteleostomi</taxon>
        <taxon>Amphibia</taxon>
        <taxon>Batrachia</taxon>
        <taxon>Anura</taxon>
        <taxon>Pelobatoidea</taxon>
        <taxon>Megophryidae</taxon>
        <taxon>Leptobrachium</taxon>
    </lineage>
</organism>
<dbReference type="OrthoDB" id="6022609at2759"/>
<keyword evidence="2" id="KW-0964">Secreted</keyword>
<dbReference type="InterPro" id="IPR050525">
    <property type="entry name" value="ECM_Assembly_Org"/>
</dbReference>
<dbReference type="PROSITE" id="PS01186">
    <property type="entry name" value="EGF_2"/>
    <property type="match status" value="2"/>
</dbReference>
<dbReference type="SMART" id="SM00179">
    <property type="entry name" value="EGF_CA"/>
    <property type="match status" value="2"/>
</dbReference>
<dbReference type="InterPro" id="IPR001881">
    <property type="entry name" value="EGF-like_Ca-bd_dom"/>
</dbReference>
<dbReference type="InterPro" id="IPR036337">
    <property type="entry name" value="Matrilin_CC_sf"/>
</dbReference>
<dbReference type="InterPro" id="IPR019466">
    <property type="entry name" value="Matrilin_CC_trimer"/>
</dbReference>
<dbReference type="Ensembl" id="ENSLLET00000010151.1">
    <property type="protein sequence ID" value="ENSLLEP00000009773.1"/>
    <property type="gene ID" value="ENSLLEG00000006234.1"/>
</dbReference>
<dbReference type="GO" id="GO:0005509">
    <property type="term" value="F:calcium ion binding"/>
    <property type="evidence" value="ECO:0007669"/>
    <property type="project" value="InterPro"/>
</dbReference>
<dbReference type="SUPFAM" id="SSF57184">
    <property type="entry name" value="Growth factor receptor domain"/>
    <property type="match status" value="1"/>
</dbReference>
<gene>
    <name evidence="9" type="primary">MATN3</name>
</gene>
<dbReference type="Pfam" id="PF14670">
    <property type="entry name" value="FXa_inhibition"/>
    <property type="match status" value="2"/>
</dbReference>
<evidence type="ECO:0000256" key="3">
    <source>
        <dbReference type="ARBA" id="ARBA00022536"/>
    </source>
</evidence>
<dbReference type="Pfam" id="PF00092">
    <property type="entry name" value="VWA"/>
    <property type="match status" value="1"/>
</dbReference>
<evidence type="ECO:0000259" key="8">
    <source>
        <dbReference type="PROSITE" id="PS50234"/>
    </source>
</evidence>
<evidence type="ECO:0000256" key="7">
    <source>
        <dbReference type="ARBA" id="ARBA00023157"/>
    </source>
</evidence>
<protein>
    <submittedName>
        <fullName evidence="9">Matrilin 3</fullName>
    </submittedName>
</protein>
<dbReference type="Gene3D" id="2.10.25.10">
    <property type="entry name" value="Laminin"/>
    <property type="match status" value="2"/>
</dbReference>
<dbReference type="SMART" id="SM00327">
    <property type="entry name" value="VWA"/>
    <property type="match status" value="1"/>
</dbReference>
<sequence length="422" mass="46813">MSTQLPGCSSSCTSRTLRPRLTLPPLSAVQHHQLNPRRKLHGTHPRDRWLSLCRARRYTSRVLCTAGGLSPKESSCKVPPNSASRVPPTDVVEESPVLQSNTTCKSRPMDLVYIIDSSRSVRIEDFEKVKVFLSNMIETLDTGERATRVAVVNYASTVKIEFFLKTYFIKAAIQKAILKISPLSAGTMTGLAIQTALEEAFTEASGARHPSFNIPKVAIIVTDGRPQDKVQDIAARARSAGIEIYAVGVGNVDMQSLKFMASEPYDDHVFYVETYGVIEKLTSKFKETLCGVDFCAPGKHECEHTCVATDVSYFCKCHAGYILNPDKKTCSRKVVDFCAQGRHDCEHTCVTADGSYYCKCRAGYTLNPDKKTCSRKEEVRKVVVAEDPCKCESLVAFQSKVNTYIESLSKKTRGTHQKIARL</sequence>
<dbReference type="PROSITE" id="PS50234">
    <property type="entry name" value="VWFA"/>
    <property type="match status" value="1"/>
</dbReference>
<feature type="domain" description="VWFA" evidence="8">
    <location>
        <begin position="110"/>
        <end position="285"/>
    </location>
</feature>
<evidence type="ECO:0000256" key="1">
    <source>
        <dbReference type="ARBA" id="ARBA00004613"/>
    </source>
</evidence>
<evidence type="ECO:0000256" key="6">
    <source>
        <dbReference type="ARBA" id="ARBA00023054"/>
    </source>
</evidence>
<keyword evidence="3" id="KW-0245">EGF-like domain</keyword>
<dbReference type="SUPFAM" id="SSF58002">
    <property type="entry name" value="Chicken cartilage matrix protein"/>
    <property type="match status" value="1"/>
</dbReference>
<evidence type="ECO:0000313" key="10">
    <source>
        <dbReference type="Proteomes" id="UP000694569"/>
    </source>
</evidence>
<dbReference type="GeneTree" id="ENSGT00940000157581"/>
<dbReference type="PANTHER" id="PTHR24020">
    <property type="entry name" value="COLLAGEN ALPHA"/>
    <property type="match status" value="1"/>
</dbReference>
<evidence type="ECO:0000313" key="9">
    <source>
        <dbReference type="Ensembl" id="ENSLLEP00000009773.1"/>
    </source>
</evidence>
<keyword evidence="5" id="KW-0677">Repeat</keyword>
<dbReference type="InterPro" id="IPR000742">
    <property type="entry name" value="EGF"/>
</dbReference>
<keyword evidence="6" id="KW-0175">Coiled coil</keyword>
<dbReference type="InterPro" id="IPR009030">
    <property type="entry name" value="Growth_fac_rcpt_cys_sf"/>
</dbReference>
<proteinExistence type="predicted"/>
<dbReference type="InterPro" id="IPR036465">
    <property type="entry name" value="vWFA_dom_sf"/>
</dbReference>
<reference evidence="9" key="1">
    <citation type="submission" date="2025-08" db="UniProtKB">
        <authorList>
            <consortium name="Ensembl"/>
        </authorList>
    </citation>
    <scope>IDENTIFICATION</scope>
</reference>
<dbReference type="FunFam" id="3.40.50.410:FF:000018">
    <property type="entry name" value="Matrilin 1"/>
    <property type="match status" value="1"/>
</dbReference>
<reference evidence="9" key="2">
    <citation type="submission" date="2025-09" db="UniProtKB">
        <authorList>
            <consortium name="Ensembl"/>
        </authorList>
    </citation>
    <scope>IDENTIFICATION</scope>
</reference>
<dbReference type="CDD" id="cd00054">
    <property type="entry name" value="EGF_CA"/>
    <property type="match status" value="1"/>
</dbReference>
<dbReference type="GO" id="GO:0005576">
    <property type="term" value="C:extracellular region"/>
    <property type="evidence" value="ECO:0007669"/>
    <property type="project" value="UniProtKB-SubCell"/>
</dbReference>
<dbReference type="SMART" id="SM00181">
    <property type="entry name" value="EGF"/>
    <property type="match status" value="2"/>
</dbReference>
<dbReference type="InterPro" id="IPR002035">
    <property type="entry name" value="VWF_A"/>
</dbReference>
<keyword evidence="7" id="KW-1015">Disulfide bond</keyword>
<dbReference type="GO" id="GO:0031012">
    <property type="term" value="C:extracellular matrix"/>
    <property type="evidence" value="ECO:0007669"/>
    <property type="project" value="UniProtKB-ARBA"/>
</dbReference>
<dbReference type="Gene3D" id="3.40.50.410">
    <property type="entry name" value="von Willebrand factor, type A domain"/>
    <property type="match status" value="1"/>
</dbReference>
<dbReference type="Gene3D" id="1.20.5.30">
    <property type="match status" value="1"/>
</dbReference>
<keyword evidence="10" id="KW-1185">Reference proteome</keyword>
<dbReference type="PRINTS" id="PR00453">
    <property type="entry name" value="VWFADOMAIN"/>
</dbReference>
<comment type="subcellular location">
    <subcellularLocation>
        <location evidence="1">Secreted</location>
    </subcellularLocation>
</comment>
<dbReference type="SMART" id="SM01279">
    <property type="entry name" value="Matrilin_ccoil"/>
    <property type="match status" value="1"/>
</dbReference>
<evidence type="ECO:0000256" key="5">
    <source>
        <dbReference type="ARBA" id="ARBA00022737"/>
    </source>
</evidence>
<dbReference type="PANTHER" id="PTHR24020:SF12">
    <property type="entry name" value="MATRILIN-3"/>
    <property type="match status" value="1"/>
</dbReference>
<dbReference type="Pfam" id="PF10393">
    <property type="entry name" value="Matrilin_ccoil"/>
    <property type="match status" value="1"/>
</dbReference>
<dbReference type="Proteomes" id="UP000694569">
    <property type="component" value="Unplaced"/>
</dbReference>
<dbReference type="FunFam" id="2.10.25.10:FF:000871">
    <property type="entry name" value="Matrilin 3"/>
    <property type="match status" value="2"/>
</dbReference>
<evidence type="ECO:0000256" key="4">
    <source>
        <dbReference type="ARBA" id="ARBA00022729"/>
    </source>
</evidence>
<dbReference type="AlphaFoldDB" id="A0A8C5M9B3"/>